<organism evidence="1 2">
    <name type="scientific">Marasmius oreades</name>
    <name type="common">fairy-ring Marasmius</name>
    <dbReference type="NCBI Taxonomy" id="181124"/>
    <lineage>
        <taxon>Eukaryota</taxon>
        <taxon>Fungi</taxon>
        <taxon>Dikarya</taxon>
        <taxon>Basidiomycota</taxon>
        <taxon>Agaricomycotina</taxon>
        <taxon>Agaricomycetes</taxon>
        <taxon>Agaricomycetidae</taxon>
        <taxon>Agaricales</taxon>
        <taxon>Marasmiineae</taxon>
        <taxon>Marasmiaceae</taxon>
        <taxon>Marasmius</taxon>
    </lineage>
</organism>
<gene>
    <name evidence="1" type="ORF">E1B28_007491</name>
</gene>
<dbReference type="PANTHER" id="PTHR15430">
    <property type="entry name" value="GLOMULIN"/>
    <property type="match status" value="1"/>
</dbReference>
<dbReference type="PANTHER" id="PTHR15430:SF1">
    <property type="entry name" value="GLOMULIN"/>
    <property type="match status" value="1"/>
</dbReference>
<dbReference type="EMBL" id="CM032184">
    <property type="protein sequence ID" value="KAG7093852.1"/>
    <property type="molecule type" value="Genomic_DNA"/>
</dbReference>
<proteinExistence type="predicted"/>
<dbReference type="GeneID" id="66076567"/>
<dbReference type="GO" id="GO:0055105">
    <property type="term" value="F:ubiquitin-protein transferase inhibitor activity"/>
    <property type="evidence" value="ECO:0007669"/>
    <property type="project" value="TreeGrafter"/>
</dbReference>
<dbReference type="InterPro" id="IPR013877">
    <property type="entry name" value="YAP-bd/ALF4/Glomulin"/>
</dbReference>
<evidence type="ECO:0000313" key="2">
    <source>
        <dbReference type="Proteomes" id="UP001049176"/>
    </source>
</evidence>
<dbReference type="GO" id="GO:0005737">
    <property type="term" value="C:cytoplasm"/>
    <property type="evidence" value="ECO:0007669"/>
    <property type="project" value="TreeGrafter"/>
</dbReference>
<dbReference type="AlphaFoldDB" id="A0A9P7S1Y9"/>
<reference evidence="1" key="1">
    <citation type="journal article" date="2021" name="Genome Biol. Evol.">
        <title>The assembled and annotated genome of the fairy-ring fungus Marasmius oreades.</title>
        <authorList>
            <person name="Hiltunen M."/>
            <person name="Ament-Velasquez S.L."/>
            <person name="Johannesson H."/>
        </authorList>
    </citation>
    <scope>NUCLEOTIDE SEQUENCE</scope>
    <source>
        <strain evidence="1">03SP1</strain>
    </source>
</reference>
<dbReference type="OrthoDB" id="5396786at2759"/>
<dbReference type="Proteomes" id="UP001049176">
    <property type="component" value="Chromosome 4"/>
</dbReference>
<accession>A0A9P7S1Y9</accession>
<sequence length="526" mass="58544">MAASSSTADCLKAFGAQGETLPEIYDTLLRGDIIETLDPLELVSPLLTSKDEASWNILQLMVHKSSPREMILAANEALESLHRSIWLDESDMDADEYGLPIADQIIRLMHVYRDVIVRVPLRKRGPGPIVQGFMSELNRVISLSSHSLSGDRGRRTLGLGQELATSIMGWAKGKEELTPDELKYHNEILLVFIESMLESLAFCIETSIADWAFLEVFPELGGLQAVENKDHWKEGLSVMSNIVRSYIQIRGNDLRTLPSSPTRSTLILYAHWQFGTRQSQYDHSSQLSFFQPVILASLQTNAIIYETISFLLLSLRCRCELSPETIIPLSTTLPSLCSSHPDPSIRHYAFRVLSLLLRSAASPLRMQILKTLTSDYGNLPMRTAAVGLVKESIIAALDSKSDVFASPMFLKTFGSVLFVPDPPGLFNNSTMNSSDEGRNEMARLTECLGLYYVLVVRDRANKTGIKDKDNLANVERALLEPMKKALPRWIKNAQASKGGLPPSVMPLVSLELSLERVYEALGHPRT</sequence>
<keyword evidence="2" id="KW-1185">Reference proteome</keyword>
<evidence type="ECO:0000313" key="1">
    <source>
        <dbReference type="EMBL" id="KAG7093852.1"/>
    </source>
</evidence>
<comment type="caution">
    <text evidence="1">The sequence shown here is derived from an EMBL/GenBank/DDBJ whole genome shotgun (WGS) entry which is preliminary data.</text>
</comment>
<name>A0A9P7S1Y9_9AGAR</name>
<dbReference type="RefSeq" id="XP_043010322.1">
    <property type="nucleotide sequence ID" value="XM_043152236.1"/>
</dbReference>
<protein>
    <submittedName>
        <fullName evidence="1">Uncharacterized protein</fullName>
    </submittedName>
</protein>
<dbReference type="KEGG" id="more:E1B28_007491"/>
<dbReference type="Pfam" id="PF08568">
    <property type="entry name" value="Kinetochor_Ybp2"/>
    <property type="match status" value="1"/>
</dbReference>
<dbReference type="InterPro" id="IPR019516">
    <property type="entry name" value="Glomulin/ALF4"/>
</dbReference>